<dbReference type="EMBL" id="OZ023703">
    <property type="protein sequence ID" value="CAK9872064.1"/>
    <property type="molecule type" value="Genomic_DNA"/>
</dbReference>
<evidence type="ECO:0000313" key="2">
    <source>
        <dbReference type="Proteomes" id="UP001497522"/>
    </source>
</evidence>
<keyword evidence="2" id="KW-1185">Reference proteome</keyword>
<protein>
    <submittedName>
        <fullName evidence="1">Uncharacterized protein</fullName>
    </submittedName>
</protein>
<name>A0ABP1BAE3_9BRYO</name>
<gene>
    <name evidence="1" type="ORF">CSSPJE1EN2_LOCUS14661</name>
</gene>
<dbReference type="Proteomes" id="UP001497522">
    <property type="component" value="Chromosome 2"/>
</dbReference>
<sequence>MYATLTRTKPGISSSAALLMCLGFGSAMAIGNRLLQKTKNFEQICIQSRCKAWHRKASCLFRRYGLWKDANMKRHSDVDIWLQLSGGTGITPHAVQIQCHSFQSQQLYTDSTSLCQCHMRISVAKRNLMLWHMPTKHQGTLAIKGPLVNGSKQ</sequence>
<accession>A0ABP1BAE3</accession>
<proteinExistence type="predicted"/>
<organism evidence="1 2">
    <name type="scientific">Sphagnum jensenii</name>
    <dbReference type="NCBI Taxonomy" id="128206"/>
    <lineage>
        <taxon>Eukaryota</taxon>
        <taxon>Viridiplantae</taxon>
        <taxon>Streptophyta</taxon>
        <taxon>Embryophyta</taxon>
        <taxon>Bryophyta</taxon>
        <taxon>Sphagnophytina</taxon>
        <taxon>Sphagnopsida</taxon>
        <taxon>Sphagnales</taxon>
        <taxon>Sphagnaceae</taxon>
        <taxon>Sphagnum</taxon>
    </lineage>
</organism>
<reference evidence="1 2" key="1">
    <citation type="submission" date="2024-03" db="EMBL/GenBank/DDBJ databases">
        <authorList>
            <consortium name="ELIXIR-Norway"/>
            <consortium name="Elixir Norway"/>
        </authorList>
    </citation>
    <scope>NUCLEOTIDE SEQUENCE [LARGE SCALE GENOMIC DNA]</scope>
</reference>
<evidence type="ECO:0000313" key="1">
    <source>
        <dbReference type="EMBL" id="CAK9872064.1"/>
    </source>
</evidence>